<feature type="region of interest" description="Disordered" evidence="1">
    <location>
        <begin position="1"/>
        <end position="48"/>
    </location>
</feature>
<name>A0A072UTJ2_MEDTR</name>
<reference evidence="2 4" key="1">
    <citation type="journal article" date="2011" name="Nature">
        <title>The Medicago genome provides insight into the evolution of rhizobial symbioses.</title>
        <authorList>
            <person name="Young N.D."/>
            <person name="Debelle F."/>
            <person name="Oldroyd G.E."/>
            <person name="Geurts R."/>
            <person name="Cannon S.B."/>
            <person name="Udvardi M.K."/>
            <person name="Benedito V.A."/>
            <person name="Mayer K.F."/>
            <person name="Gouzy J."/>
            <person name="Schoof H."/>
            <person name="Van de Peer Y."/>
            <person name="Proost S."/>
            <person name="Cook D.R."/>
            <person name="Meyers B.C."/>
            <person name="Spannagl M."/>
            <person name="Cheung F."/>
            <person name="De Mita S."/>
            <person name="Krishnakumar V."/>
            <person name="Gundlach H."/>
            <person name="Zhou S."/>
            <person name="Mudge J."/>
            <person name="Bharti A.K."/>
            <person name="Murray J.D."/>
            <person name="Naoumkina M.A."/>
            <person name="Rosen B."/>
            <person name="Silverstein K.A."/>
            <person name="Tang H."/>
            <person name="Rombauts S."/>
            <person name="Zhao P.X."/>
            <person name="Zhou P."/>
            <person name="Barbe V."/>
            <person name="Bardou P."/>
            <person name="Bechner M."/>
            <person name="Bellec A."/>
            <person name="Berger A."/>
            <person name="Berges H."/>
            <person name="Bidwell S."/>
            <person name="Bisseling T."/>
            <person name="Choisne N."/>
            <person name="Couloux A."/>
            <person name="Denny R."/>
            <person name="Deshpande S."/>
            <person name="Dai X."/>
            <person name="Doyle J.J."/>
            <person name="Dudez A.M."/>
            <person name="Farmer A.D."/>
            <person name="Fouteau S."/>
            <person name="Franken C."/>
            <person name="Gibelin C."/>
            <person name="Gish J."/>
            <person name="Goldstein S."/>
            <person name="Gonzalez A.J."/>
            <person name="Green P.J."/>
            <person name="Hallab A."/>
            <person name="Hartog M."/>
            <person name="Hua A."/>
            <person name="Humphray S.J."/>
            <person name="Jeong D.H."/>
            <person name="Jing Y."/>
            <person name="Jocker A."/>
            <person name="Kenton S.M."/>
            <person name="Kim D.J."/>
            <person name="Klee K."/>
            <person name="Lai H."/>
            <person name="Lang C."/>
            <person name="Lin S."/>
            <person name="Macmil S.L."/>
            <person name="Magdelenat G."/>
            <person name="Matthews L."/>
            <person name="McCorrison J."/>
            <person name="Monaghan E.L."/>
            <person name="Mun J.H."/>
            <person name="Najar F.Z."/>
            <person name="Nicholson C."/>
            <person name="Noirot C."/>
            <person name="O'Bleness M."/>
            <person name="Paule C.R."/>
            <person name="Poulain J."/>
            <person name="Prion F."/>
            <person name="Qin B."/>
            <person name="Qu C."/>
            <person name="Retzel E.F."/>
            <person name="Riddle C."/>
            <person name="Sallet E."/>
            <person name="Samain S."/>
            <person name="Samson N."/>
            <person name="Sanders I."/>
            <person name="Saurat O."/>
            <person name="Scarpelli C."/>
            <person name="Schiex T."/>
            <person name="Segurens B."/>
            <person name="Severin A.J."/>
            <person name="Sherrier D.J."/>
            <person name="Shi R."/>
            <person name="Sims S."/>
            <person name="Singer S.R."/>
            <person name="Sinharoy S."/>
            <person name="Sterck L."/>
            <person name="Viollet A."/>
            <person name="Wang B.B."/>
            <person name="Wang K."/>
            <person name="Wang M."/>
            <person name="Wang X."/>
            <person name="Warfsmann J."/>
            <person name="Weissenbach J."/>
            <person name="White D.D."/>
            <person name="White J.D."/>
            <person name="Wiley G.B."/>
            <person name="Wincker P."/>
            <person name="Xing Y."/>
            <person name="Yang L."/>
            <person name="Yao Z."/>
            <person name="Ying F."/>
            <person name="Zhai J."/>
            <person name="Zhou L."/>
            <person name="Zuber A."/>
            <person name="Denarie J."/>
            <person name="Dixon R.A."/>
            <person name="May G.D."/>
            <person name="Schwartz D.C."/>
            <person name="Rogers J."/>
            <person name="Quetier F."/>
            <person name="Town C.D."/>
            <person name="Roe B.A."/>
        </authorList>
    </citation>
    <scope>NUCLEOTIDE SEQUENCE [LARGE SCALE GENOMIC DNA]</scope>
    <source>
        <strain evidence="2">A17</strain>
        <strain evidence="3 4">cv. Jemalong A17</strain>
    </source>
</reference>
<reference evidence="3" key="3">
    <citation type="submission" date="2015-04" db="UniProtKB">
        <authorList>
            <consortium name="EnsemblPlants"/>
        </authorList>
    </citation>
    <scope>IDENTIFICATION</scope>
    <source>
        <strain evidence="3">cv. Jemalong A17</strain>
    </source>
</reference>
<accession>A0A072UTJ2</accession>
<dbReference type="EMBL" id="CM001220">
    <property type="protein sequence ID" value="KEH32676.1"/>
    <property type="molecule type" value="Genomic_DNA"/>
</dbReference>
<dbReference type="EnsemblPlants" id="KEH32676">
    <property type="protein sequence ID" value="KEH32676"/>
    <property type="gene ID" value="MTR_4g133515"/>
</dbReference>
<dbReference type="Proteomes" id="UP000002051">
    <property type="component" value="Chromosome 4"/>
</dbReference>
<evidence type="ECO:0000313" key="4">
    <source>
        <dbReference type="Proteomes" id="UP000002051"/>
    </source>
</evidence>
<evidence type="ECO:0000313" key="3">
    <source>
        <dbReference type="EnsemblPlants" id="KEH32676"/>
    </source>
</evidence>
<keyword evidence="4" id="KW-1185">Reference proteome</keyword>
<sequence length="120" mass="13310">MEPSSDNTNRPVKTTSDNTSRTVMASADSTSGSVKASSDAEDIVTGGKNNEAANEMKCDWAKILTSEKYSGVFAGRTADELRVKYSLKLNSLIFVLYINCLQIAYRINTKTWKRINMNRC</sequence>
<dbReference type="AlphaFoldDB" id="A0A072UTJ2"/>
<evidence type="ECO:0000256" key="1">
    <source>
        <dbReference type="SAM" id="MobiDB-lite"/>
    </source>
</evidence>
<gene>
    <name evidence="3" type="primary">25494311</name>
    <name evidence="2" type="ordered locus">MTR_4g133515</name>
</gene>
<protein>
    <submittedName>
        <fullName evidence="2 3">Uncharacterized protein</fullName>
    </submittedName>
</protein>
<evidence type="ECO:0000313" key="2">
    <source>
        <dbReference type="EMBL" id="KEH32676.1"/>
    </source>
</evidence>
<dbReference type="HOGENOM" id="CLU_2053128_0_0_1"/>
<feature type="compositionally biased region" description="Polar residues" evidence="1">
    <location>
        <begin position="1"/>
        <end position="36"/>
    </location>
</feature>
<proteinExistence type="predicted"/>
<reference evidence="2 4" key="2">
    <citation type="journal article" date="2014" name="BMC Genomics">
        <title>An improved genome release (version Mt4.0) for the model legume Medicago truncatula.</title>
        <authorList>
            <person name="Tang H."/>
            <person name="Krishnakumar V."/>
            <person name="Bidwell S."/>
            <person name="Rosen B."/>
            <person name="Chan A."/>
            <person name="Zhou S."/>
            <person name="Gentzbittel L."/>
            <person name="Childs K.L."/>
            <person name="Yandell M."/>
            <person name="Gundlach H."/>
            <person name="Mayer K.F."/>
            <person name="Schwartz D.C."/>
            <person name="Town C.D."/>
        </authorList>
    </citation>
    <scope>GENOME REANNOTATION</scope>
    <source>
        <strain evidence="2">A17</strain>
        <strain evidence="3 4">cv. Jemalong A17</strain>
    </source>
</reference>
<dbReference type="PaxDb" id="3880-AES92752"/>
<organism evidence="2 4">
    <name type="scientific">Medicago truncatula</name>
    <name type="common">Barrel medic</name>
    <name type="synonym">Medicago tribuloides</name>
    <dbReference type="NCBI Taxonomy" id="3880"/>
    <lineage>
        <taxon>Eukaryota</taxon>
        <taxon>Viridiplantae</taxon>
        <taxon>Streptophyta</taxon>
        <taxon>Embryophyta</taxon>
        <taxon>Tracheophyta</taxon>
        <taxon>Spermatophyta</taxon>
        <taxon>Magnoliopsida</taxon>
        <taxon>eudicotyledons</taxon>
        <taxon>Gunneridae</taxon>
        <taxon>Pentapetalae</taxon>
        <taxon>rosids</taxon>
        <taxon>fabids</taxon>
        <taxon>Fabales</taxon>
        <taxon>Fabaceae</taxon>
        <taxon>Papilionoideae</taxon>
        <taxon>50 kb inversion clade</taxon>
        <taxon>NPAAA clade</taxon>
        <taxon>Hologalegina</taxon>
        <taxon>IRL clade</taxon>
        <taxon>Trifolieae</taxon>
        <taxon>Medicago</taxon>
    </lineage>
</organism>